<sequence>MPNMQGPEGATCADKCEDGYGELLTGYGVASALLAKPQVHVIFTSNAGAYELKAFKKSNYFQQKPMHQTKSTAPKAENFYDNVAKKKSRKGGYEQFCNNEILDISDFINDLVEFAKQHAIPCRLYDDVTHWQSLSFTIKEFGSYSYTKKKTYLFMCALFTATGVMEY</sequence>
<proteinExistence type="predicted"/>
<dbReference type="VEuPathDB" id="VectorBase:GPAI046709"/>
<evidence type="ECO:0000313" key="2">
    <source>
        <dbReference type="Proteomes" id="UP000092445"/>
    </source>
</evidence>
<name>A0A1B0AIB1_GLOPL</name>
<protein>
    <submittedName>
        <fullName evidence="1">Uncharacterized protein</fullName>
    </submittedName>
</protein>
<dbReference type="EnsemblMetazoa" id="GPAI046709-RA">
    <property type="protein sequence ID" value="GPAI046709-PA"/>
    <property type="gene ID" value="GPAI046709"/>
</dbReference>
<organism evidence="1 2">
    <name type="scientific">Glossina pallidipes</name>
    <name type="common">Tsetse fly</name>
    <dbReference type="NCBI Taxonomy" id="7398"/>
    <lineage>
        <taxon>Eukaryota</taxon>
        <taxon>Metazoa</taxon>
        <taxon>Ecdysozoa</taxon>
        <taxon>Arthropoda</taxon>
        <taxon>Hexapoda</taxon>
        <taxon>Insecta</taxon>
        <taxon>Pterygota</taxon>
        <taxon>Neoptera</taxon>
        <taxon>Endopterygota</taxon>
        <taxon>Diptera</taxon>
        <taxon>Brachycera</taxon>
        <taxon>Muscomorpha</taxon>
        <taxon>Hippoboscoidea</taxon>
        <taxon>Glossinidae</taxon>
        <taxon>Glossina</taxon>
    </lineage>
</organism>
<dbReference type="Proteomes" id="UP000092445">
    <property type="component" value="Unassembled WGS sequence"/>
</dbReference>
<reference evidence="1" key="2">
    <citation type="submission" date="2020-05" db="UniProtKB">
        <authorList>
            <consortium name="EnsemblMetazoa"/>
        </authorList>
    </citation>
    <scope>IDENTIFICATION</scope>
    <source>
        <strain evidence="1">IAEA</strain>
    </source>
</reference>
<keyword evidence="2" id="KW-1185">Reference proteome</keyword>
<reference evidence="2" key="1">
    <citation type="submission" date="2014-03" db="EMBL/GenBank/DDBJ databases">
        <authorList>
            <person name="Aksoy S."/>
            <person name="Warren W."/>
            <person name="Wilson R.K."/>
        </authorList>
    </citation>
    <scope>NUCLEOTIDE SEQUENCE [LARGE SCALE GENOMIC DNA]</scope>
    <source>
        <strain evidence="2">IAEA</strain>
    </source>
</reference>
<accession>A0A1B0AIB1</accession>
<dbReference type="AlphaFoldDB" id="A0A1B0AIB1"/>
<evidence type="ECO:0000313" key="1">
    <source>
        <dbReference type="EnsemblMetazoa" id="GPAI046709-PA"/>
    </source>
</evidence>